<dbReference type="Gene3D" id="2.60.120.560">
    <property type="entry name" value="Exo-inulinase, domain 1"/>
    <property type="match status" value="1"/>
</dbReference>
<name>A0A317ZHH1_9BACT</name>
<keyword evidence="1" id="KW-0732">Signal</keyword>
<gene>
    <name evidence="3" type="ORF">DDZ13_07780</name>
</gene>
<dbReference type="EMBL" id="QHJQ01000004">
    <property type="protein sequence ID" value="PXA04422.1"/>
    <property type="molecule type" value="Genomic_DNA"/>
</dbReference>
<feature type="domain" description="3-keto-alpha-glucoside-1,2-lyase/3-keto-2-hydroxy-glucal hydratase" evidence="2">
    <location>
        <begin position="39"/>
        <end position="221"/>
    </location>
</feature>
<keyword evidence="4" id="KW-1185">Reference proteome</keyword>
<dbReference type="InParanoid" id="A0A317ZHH1"/>
<evidence type="ECO:0000256" key="1">
    <source>
        <dbReference type="SAM" id="SignalP"/>
    </source>
</evidence>
<accession>A0A317ZHH1</accession>
<dbReference type="OrthoDB" id="176168at2"/>
<feature type="signal peptide" evidence="1">
    <location>
        <begin position="1"/>
        <end position="19"/>
    </location>
</feature>
<evidence type="ECO:0000313" key="3">
    <source>
        <dbReference type="EMBL" id="PXA04422.1"/>
    </source>
</evidence>
<dbReference type="GO" id="GO:0016787">
    <property type="term" value="F:hydrolase activity"/>
    <property type="evidence" value="ECO:0007669"/>
    <property type="project" value="InterPro"/>
</dbReference>
<protein>
    <submittedName>
        <fullName evidence="3">DUF1080 domain-containing protein</fullName>
    </submittedName>
</protein>
<sequence length="226" mass="25111">MKYLTLFAALFALSLTASADPADKQPLNTSPEPALSGKDFVELFNGKNLNGWVQEGGDHRFEVKDGAIVGTCVPGEANGFLCTKATYSDFVFTTEFKWEEKGNSGVMFRADTKDSNDRVFGYQAEMDPGGRRWTGGIYGEAMGGWKYPLKGDALKDARQAVRDHFEWNRLTIKAEGNVIKTWINGVPVAHLVNDERENGFFGLQVHSGKKGTIHWRKLKVKELSVD</sequence>
<dbReference type="AlphaFoldDB" id="A0A317ZHH1"/>
<dbReference type="InterPro" id="IPR010496">
    <property type="entry name" value="AL/BT2_dom"/>
</dbReference>
<proteinExistence type="predicted"/>
<organism evidence="3 4">
    <name type="scientific">Coraliomargarita sinensis</name>
    <dbReference type="NCBI Taxonomy" id="2174842"/>
    <lineage>
        <taxon>Bacteria</taxon>
        <taxon>Pseudomonadati</taxon>
        <taxon>Verrucomicrobiota</taxon>
        <taxon>Opitutia</taxon>
        <taxon>Puniceicoccales</taxon>
        <taxon>Coraliomargaritaceae</taxon>
        <taxon>Coraliomargarita</taxon>
    </lineage>
</organism>
<evidence type="ECO:0000313" key="4">
    <source>
        <dbReference type="Proteomes" id="UP000247099"/>
    </source>
</evidence>
<reference evidence="3 4" key="1">
    <citation type="submission" date="2018-05" db="EMBL/GenBank/DDBJ databases">
        <title>Coraliomargarita sinensis sp. nov., isolated from a marine solar saltern.</title>
        <authorList>
            <person name="Zhou L.Y."/>
        </authorList>
    </citation>
    <scope>NUCLEOTIDE SEQUENCE [LARGE SCALE GENOMIC DNA]</scope>
    <source>
        <strain evidence="3 4">WN38</strain>
    </source>
</reference>
<feature type="chain" id="PRO_5016259054" evidence="1">
    <location>
        <begin position="20"/>
        <end position="226"/>
    </location>
</feature>
<dbReference type="RefSeq" id="WP_110130873.1">
    <property type="nucleotide sequence ID" value="NZ_QHJQ01000004.1"/>
</dbReference>
<comment type="caution">
    <text evidence="3">The sequence shown here is derived from an EMBL/GenBank/DDBJ whole genome shotgun (WGS) entry which is preliminary data.</text>
</comment>
<dbReference type="Pfam" id="PF06439">
    <property type="entry name" value="3keto-disac_hyd"/>
    <property type="match status" value="1"/>
</dbReference>
<evidence type="ECO:0000259" key="2">
    <source>
        <dbReference type="Pfam" id="PF06439"/>
    </source>
</evidence>
<dbReference type="Proteomes" id="UP000247099">
    <property type="component" value="Unassembled WGS sequence"/>
</dbReference>